<comment type="caution">
    <text evidence="3">The sequence shown here is derived from an EMBL/GenBank/DDBJ whole genome shotgun (WGS) entry which is preliminary data.</text>
</comment>
<feature type="compositionally biased region" description="Basic and acidic residues" evidence="1">
    <location>
        <begin position="1"/>
        <end position="12"/>
    </location>
</feature>
<keyword evidence="4" id="KW-1185">Reference proteome</keyword>
<dbReference type="Pfam" id="PF01189">
    <property type="entry name" value="Methyltr_RsmB-F"/>
    <property type="match status" value="1"/>
</dbReference>
<organism evidence="3 4">
    <name type="scientific">Rotaria sordida</name>
    <dbReference type="NCBI Taxonomy" id="392033"/>
    <lineage>
        <taxon>Eukaryota</taxon>
        <taxon>Metazoa</taxon>
        <taxon>Spiralia</taxon>
        <taxon>Gnathifera</taxon>
        <taxon>Rotifera</taxon>
        <taxon>Eurotatoria</taxon>
        <taxon>Bdelloidea</taxon>
        <taxon>Philodinida</taxon>
        <taxon>Philodinidae</taxon>
        <taxon>Rotaria</taxon>
    </lineage>
</organism>
<feature type="compositionally biased region" description="Basic residues" evidence="1">
    <location>
        <begin position="13"/>
        <end position="24"/>
    </location>
</feature>
<reference evidence="3" key="1">
    <citation type="submission" date="2021-02" db="EMBL/GenBank/DDBJ databases">
        <authorList>
            <person name="Nowell W R."/>
        </authorList>
    </citation>
    <scope>NUCLEOTIDE SEQUENCE</scope>
</reference>
<dbReference type="InterPro" id="IPR029063">
    <property type="entry name" value="SAM-dependent_MTases_sf"/>
</dbReference>
<dbReference type="EMBL" id="CAJNOL010000058">
    <property type="protein sequence ID" value="CAF0800028.1"/>
    <property type="molecule type" value="Genomic_DNA"/>
</dbReference>
<accession>A0A813SR64</accession>
<proteinExistence type="predicted"/>
<protein>
    <recommendedName>
        <fullName evidence="2">SAM-dependent methyltransferase RsmB-F/NOP2-type catalytic core domain-containing protein</fullName>
    </recommendedName>
</protein>
<feature type="domain" description="SAM-dependent methyltransferase RsmB-F/NOP2-type catalytic core" evidence="2">
    <location>
        <begin position="66"/>
        <end position="103"/>
    </location>
</feature>
<dbReference type="AlphaFoldDB" id="A0A813SR64"/>
<evidence type="ECO:0000313" key="3">
    <source>
        <dbReference type="EMBL" id="CAF0800028.1"/>
    </source>
</evidence>
<sequence length="111" mass="12893">MERRKKTDEKTAKQIRNRQRKAKKKQEESVYPINLSQITPVNRHVNVDPLDKWSKVCFVIYNSQHMDGFDGCLVDASCSGIGVIAKDPAVKYSKNEKDIQRCFLQLNVNFY</sequence>
<dbReference type="Proteomes" id="UP000663870">
    <property type="component" value="Unassembled WGS sequence"/>
</dbReference>
<evidence type="ECO:0000313" key="4">
    <source>
        <dbReference type="Proteomes" id="UP000663870"/>
    </source>
</evidence>
<dbReference type="InterPro" id="IPR049560">
    <property type="entry name" value="MeTrfase_RsmB-F_NOP2_cat"/>
</dbReference>
<dbReference type="Gene3D" id="3.40.50.150">
    <property type="entry name" value="Vaccinia Virus protein VP39"/>
    <property type="match status" value="1"/>
</dbReference>
<name>A0A813SR64_9BILA</name>
<gene>
    <name evidence="3" type="ORF">JXQ802_LOCUS4174</name>
</gene>
<evidence type="ECO:0000259" key="2">
    <source>
        <dbReference type="Pfam" id="PF01189"/>
    </source>
</evidence>
<evidence type="ECO:0000256" key="1">
    <source>
        <dbReference type="SAM" id="MobiDB-lite"/>
    </source>
</evidence>
<feature type="region of interest" description="Disordered" evidence="1">
    <location>
        <begin position="1"/>
        <end position="26"/>
    </location>
</feature>